<comment type="caution">
    <text evidence="1">The sequence shown here is derived from an EMBL/GenBank/DDBJ whole genome shotgun (WGS) entry which is preliminary data.</text>
</comment>
<accession>X1QHP6</accession>
<reference evidence="1" key="1">
    <citation type="journal article" date="2014" name="Front. Microbiol.">
        <title>High frequency of phylogenetically diverse reductive dehalogenase-homologous genes in deep subseafloor sedimentary metagenomes.</title>
        <authorList>
            <person name="Kawai M."/>
            <person name="Futagami T."/>
            <person name="Toyoda A."/>
            <person name="Takaki Y."/>
            <person name="Nishi S."/>
            <person name="Hori S."/>
            <person name="Arai W."/>
            <person name="Tsubouchi T."/>
            <person name="Morono Y."/>
            <person name="Uchiyama I."/>
            <person name="Ito T."/>
            <person name="Fujiyama A."/>
            <person name="Inagaki F."/>
            <person name="Takami H."/>
        </authorList>
    </citation>
    <scope>NUCLEOTIDE SEQUENCE</scope>
    <source>
        <strain evidence="1">Expedition CK06-06</strain>
    </source>
</reference>
<name>X1QHP6_9ZZZZ</name>
<evidence type="ECO:0000313" key="1">
    <source>
        <dbReference type="EMBL" id="GAI42799.1"/>
    </source>
</evidence>
<protein>
    <submittedName>
        <fullName evidence="1">Uncharacterized protein</fullName>
    </submittedName>
</protein>
<dbReference type="EMBL" id="BARV01026602">
    <property type="protein sequence ID" value="GAI42799.1"/>
    <property type="molecule type" value="Genomic_DNA"/>
</dbReference>
<proteinExistence type="predicted"/>
<gene>
    <name evidence="1" type="ORF">S06H3_42954</name>
</gene>
<dbReference type="AlphaFoldDB" id="X1QHP6"/>
<organism evidence="1">
    <name type="scientific">marine sediment metagenome</name>
    <dbReference type="NCBI Taxonomy" id="412755"/>
    <lineage>
        <taxon>unclassified sequences</taxon>
        <taxon>metagenomes</taxon>
        <taxon>ecological metagenomes</taxon>
    </lineage>
</organism>
<sequence length="41" mass="4992">MAIEQLSIFETRFNMPSYKADYYQMKMKTMPREEIGEKHDC</sequence>